<keyword evidence="1" id="KW-0472">Membrane</keyword>
<name>A0A0F9P7P7_9ZZZZ</name>
<reference evidence="2" key="1">
    <citation type="journal article" date="2015" name="Nature">
        <title>Complex archaea that bridge the gap between prokaryotes and eukaryotes.</title>
        <authorList>
            <person name="Spang A."/>
            <person name="Saw J.H."/>
            <person name="Jorgensen S.L."/>
            <person name="Zaremba-Niedzwiedzka K."/>
            <person name="Martijn J."/>
            <person name="Lind A.E."/>
            <person name="van Eijk R."/>
            <person name="Schleper C."/>
            <person name="Guy L."/>
            <person name="Ettema T.J."/>
        </authorList>
    </citation>
    <scope>NUCLEOTIDE SEQUENCE</scope>
</reference>
<keyword evidence="1" id="KW-1133">Transmembrane helix</keyword>
<evidence type="ECO:0000313" key="2">
    <source>
        <dbReference type="EMBL" id="KKM97060.1"/>
    </source>
</evidence>
<gene>
    <name evidence="2" type="ORF">LCGC14_1171910</name>
</gene>
<keyword evidence="1" id="KW-0812">Transmembrane</keyword>
<sequence length="114" mass="11887">MSVNRHKAIQKGIIMDKSGIKTSEFWISVALFLLGIAVFIVDSLNAGSSIVGQIVGGLVSLAGVLGYTIPRAGVKKRALEAEALKLLSGLEVKGLEVKTNPLTGLNKGSTLNPS</sequence>
<dbReference type="EMBL" id="LAZR01005796">
    <property type="protein sequence ID" value="KKM97060.1"/>
    <property type="molecule type" value="Genomic_DNA"/>
</dbReference>
<accession>A0A0F9P7P7</accession>
<organism evidence="2">
    <name type="scientific">marine sediment metagenome</name>
    <dbReference type="NCBI Taxonomy" id="412755"/>
    <lineage>
        <taxon>unclassified sequences</taxon>
        <taxon>metagenomes</taxon>
        <taxon>ecological metagenomes</taxon>
    </lineage>
</organism>
<protein>
    <submittedName>
        <fullName evidence="2">Uncharacterized protein</fullName>
    </submittedName>
</protein>
<comment type="caution">
    <text evidence="2">The sequence shown here is derived from an EMBL/GenBank/DDBJ whole genome shotgun (WGS) entry which is preliminary data.</text>
</comment>
<dbReference type="AlphaFoldDB" id="A0A0F9P7P7"/>
<feature type="transmembrane region" description="Helical" evidence="1">
    <location>
        <begin position="50"/>
        <end position="69"/>
    </location>
</feature>
<proteinExistence type="predicted"/>
<evidence type="ECO:0000256" key="1">
    <source>
        <dbReference type="SAM" id="Phobius"/>
    </source>
</evidence>
<feature type="transmembrane region" description="Helical" evidence="1">
    <location>
        <begin position="25"/>
        <end position="44"/>
    </location>
</feature>